<dbReference type="HOGENOM" id="CLU_052027_2_1_9"/>
<evidence type="ECO:0000313" key="11">
    <source>
        <dbReference type="Proteomes" id="UP000007096"/>
    </source>
</evidence>
<dbReference type="GO" id="GO:0005886">
    <property type="term" value="C:plasma membrane"/>
    <property type="evidence" value="ECO:0007669"/>
    <property type="project" value="UniProtKB-ARBA"/>
</dbReference>
<keyword evidence="4" id="KW-0547">Nucleotide-binding</keyword>
<feature type="domain" description="AAA" evidence="9">
    <location>
        <begin position="77"/>
        <end position="218"/>
    </location>
</feature>
<dbReference type="AlphaFoldDB" id="B7HFH3"/>
<dbReference type="EMBL" id="CP001176">
    <property type="protein sequence ID" value="ACK61181.1"/>
    <property type="molecule type" value="Genomic_DNA"/>
</dbReference>
<dbReference type="Gene3D" id="3.40.50.300">
    <property type="entry name" value="P-loop containing nucleotide triphosphate hydrolases"/>
    <property type="match status" value="1"/>
</dbReference>
<gene>
    <name evidence="10" type="ordered locus">BCB4264_A5398</name>
</gene>
<keyword evidence="3 10" id="KW-0808">Transferase</keyword>
<comment type="similarity">
    <text evidence="1">Belongs to the CpsD/CapB family.</text>
</comment>
<evidence type="ECO:0000259" key="9">
    <source>
        <dbReference type="Pfam" id="PF13614"/>
    </source>
</evidence>
<name>B7HFH3_BACC4</name>
<sequence>MGKSAKILIRRMKSSIKERKGKCRISQKEIMNMFGRKKRKPLRQLITHKEPKSRITEQYRNIRTNIEFTSVDNHVRSIIVTSADPGDGKTTTISNLAVVFGQQGKKVLLIGADLRKPTIQNLFAIHSSNGLTNLLSGQAKLMQCIQKTDIENVYLMAAGPIPPNPAELLGSRAMDEALLEAYNMFDIILIDTPPVLAVTDAQILANKCDGIVLVVRSEKTDKDKIVKAKQILDKASGKILGVVLNDKREEKEQYGYY</sequence>
<dbReference type="KEGG" id="bcb:BCB4264_A5398"/>
<organism evidence="10 11">
    <name type="scientific">Bacillus cereus (strain B4264)</name>
    <dbReference type="NCBI Taxonomy" id="405532"/>
    <lineage>
        <taxon>Bacteria</taxon>
        <taxon>Bacillati</taxon>
        <taxon>Bacillota</taxon>
        <taxon>Bacilli</taxon>
        <taxon>Bacillales</taxon>
        <taxon>Bacillaceae</taxon>
        <taxon>Bacillus</taxon>
        <taxon>Bacillus cereus group</taxon>
    </lineage>
</organism>
<dbReference type="Pfam" id="PF13614">
    <property type="entry name" value="AAA_31"/>
    <property type="match status" value="1"/>
</dbReference>
<evidence type="ECO:0000256" key="4">
    <source>
        <dbReference type="ARBA" id="ARBA00022741"/>
    </source>
</evidence>
<evidence type="ECO:0000256" key="1">
    <source>
        <dbReference type="ARBA" id="ARBA00007316"/>
    </source>
</evidence>
<dbReference type="GO" id="GO:0042802">
    <property type="term" value="F:identical protein binding"/>
    <property type="evidence" value="ECO:0007669"/>
    <property type="project" value="UniProtKB-ARBA"/>
</dbReference>
<dbReference type="FunFam" id="3.40.50.300:FF:000527">
    <property type="entry name" value="Tyrosine-protein kinase etk"/>
    <property type="match status" value="1"/>
</dbReference>
<dbReference type="Proteomes" id="UP000007096">
    <property type="component" value="Chromosome"/>
</dbReference>
<accession>B7HFH3</accession>
<dbReference type="SUPFAM" id="SSF52540">
    <property type="entry name" value="P-loop containing nucleoside triphosphate hydrolases"/>
    <property type="match status" value="1"/>
</dbReference>
<evidence type="ECO:0000313" key="10">
    <source>
        <dbReference type="EMBL" id="ACK61181.1"/>
    </source>
</evidence>
<dbReference type="EC" id="2.7.10.2" evidence="2"/>
<evidence type="ECO:0000256" key="6">
    <source>
        <dbReference type="ARBA" id="ARBA00022840"/>
    </source>
</evidence>
<dbReference type="InterPro" id="IPR027417">
    <property type="entry name" value="P-loop_NTPase"/>
</dbReference>
<evidence type="ECO:0000256" key="7">
    <source>
        <dbReference type="ARBA" id="ARBA00023137"/>
    </source>
</evidence>
<evidence type="ECO:0000256" key="3">
    <source>
        <dbReference type="ARBA" id="ARBA00022679"/>
    </source>
</evidence>
<keyword evidence="6" id="KW-0067">ATP-binding</keyword>
<evidence type="ECO:0000256" key="5">
    <source>
        <dbReference type="ARBA" id="ARBA00022777"/>
    </source>
</evidence>
<protein>
    <recommendedName>
        <fullName evidence="2">non-specific protein-tyrosine kinase</fullName>
        <ecNumber evidence="2">2.7.10.2</ecNumber>
    </recommendedName>
</protein>
<reference evidence="10 11" key="1">
    <citation type="submission" date="2008-10" db="EMBL/GenBank/DDBJ databases">
        <title>Genome sequence of Bacillus cereus B4264.</title>
        <authorList>
            <person name="Dodson R.J."/>
            <person name="Durkin A.S."/>
            <person name="Rosovitz M.J."/>
            <person name="Rasko D.A."/>
            <person name="Hoffmaster A."/>
            <person name="Ravel J."/>
            <person name="Sutton G."/>
        </authorList>
    </citation>
    <scope>NUCLEOTIDE SEQUENCE [LARGE SCALE GENOMIC DNA]</scope>
    <source>
        <strain evidence="10 11">B4264</strain>
    </source>
</reference>
<dbReference type="PANTHER" id="PTHR32309">
    <property type="entry name" value="TYROSINE-PROTEIN KINASE"/>
    <property type="match status" value="1"/>
</dbReference>
<dbReference type="GO" id="GO:0005524">
    <property type="term" value="F:ATP binding"/>
    <property type="evidence" value="ECO:0007669"/>
    <property type="project" value="UniProtKB-KW"/>
</dbReference>
<comment type="catalytic activity">
    <reaction evidence="8">
        <text>L-tyrosyl-[protein] + ATP = O-phospho-L-tyrosyl-[protein] + ADP + H(+)</text>
        <dbReference type="Rhea" id="RHEA:10596"/>
        <dbReference type="Rhea" id="RHEA-COMP:10136"/>
        <dbReference type="Rhea" id="RHEA-COMP:20101"/>
        <dbReference type="ChEBI" id="CHEBI:15378"/>
        <dbReference type="ChEBI" id="CHEBI:30616"/>
        <dbReference type="ChEBI" id="CHEBI:46858"/>
        <dbReference type="ChEBI" id="CHEBI:61978"/>
        <dbReference type="ChEBI" id="CHEBI:456216"/>
        <dbReference type="EC" id="2.7.10.2"/>
    </reaction>
</comment>
<dbReference type="NCBIfam" id="TIGR01007">
    <property type="entry name" value="eps_fam"/>
    <property type="match status" value="1"/>
</dbReference>
<evidence type="ECO:0000256" key="8">
    <source>
        <dbReference type="ARBA" id="ARBA00051245"/>
    </source>
</evidence>
<dbReference type="CDD" id="cd05387">
    <property type="entry name" value="BY-kinase"/>
    <property type="match status" value="1"/>
</dbReference>
<keyword evidence="5 10" id="KW-0418">Kinase</keyword>
<proteinExistence type="inferred from homology"/>
<dbReference type="InterPro" id="IPR025669">
    <property type="entry name" value="AAA_dom"/>
</dbReference>
<dbReference type="GO" id="GO:0004715">
    <property type="term" value="F:non-membrane spanning protein tyrosine kinase activity"/>
    <property type="evidence" value="ECO:0007669"/>
    <property type="project" value="UniProtKB-EC"/>
</dbReference>
<keyword evidence="7" id="KW-0829">Tyrosine-protein kinase</keyword>
<evidence type="ECO:0000256" key="2">
    <source>
        <dbReference type="ARBA" id="ARBA00011903"/>
    </source>
</evidence>
<dbReference type="InterPro" id="IPR005702">
    <property type="entry name" value="Wzc-like_C"/>
</dbReference>
<dbReference type="PANTHER" id="PTHR32309:SF13">
    <property type="entry name" value="FERRIC ENTEROBACTIN TRANSPORT PROTEIN FEPE"/>
    <property type="match status" value="1"/>
</dbReference>
<dbReference type="InterPro" id="IPR050445">
    <property type="entry name" value="Bact_polysacc_biosynth/exp"/>
</dbReference>